<comment type="caution">
    <text evidence="1">The sequence shown here is derived from an EMBL/GenBank/DDBJ whole genome shotgun (WGS) entry which is preliminary data.</text>
</comment>
<organism evidence="1 2">
    <name type="scientific">Marinobacter oulmenensis</name>
    <dbReference type="NCBI Taxonomy" id="643747"/>
    <lineage>
        <taxon>Bacteria</taxon>
        <taxon>Pseudomonadati</taxon>
        <taxon>Pseudomonadota</taxon>
        <taxon>Gammaproteobacteria</taxon>
        <taxon>Pseudomonadales</taxon>
        <taxon>Marinobacteraceae</taxon>
        <taxon>Marinobacter</taxon>
    </lineage>
</organism>
<name>A0A840UBE6_9GAMM</name>
<protein>
    <submittedName>
        <fullName evidence="1">Putative phiE125 gp8 family phage protein</fullName>
    </submittedName>
</protein>
<dbReference type="Pfam" id="PF05135">
    <property type="entry name" value="Phage_connect_1"/>
    <property type="match status" value="1"/>
</dbReference>
<dbReference type="CDD" id="cd08054">
    <property type="entry name" value="gp6"/>
    <property type="match status" value="1"/>
</dbReference>
<dbReference type="InterPro" id="IPR011738">
    <property type="entry name" value="Phage_CHP"/>
</dbReference>
<proteinExistence type="predicted"/>
<evidence type="ECO:0000313" key="2">
    <source>
        <dbReference type="Proteomes" id="UP000591735"/>
    </source>
</evidence>
<dbReference type="AlphaFoldDB" id="A0A840UBE6"/>
<reference evidence="1 2" key="1">
    <citation type="submission" date="2020-08" db="EMBL/GenBank/DDBJ databases">
        <title>Genomic Encyclopedia of Type Strains, Phase IV (KMG-IV): sequencing the most valuable type-strain genomes for metagenomic binning, comparative biology and taxonomic classification.</title>
        <authorList>
            <person name="Goeker M."/>
        </authorList>
    </citation>
    <scope>NUCLEOTIDE SEQUENCE [LARGE SCALE GENOMIC DNA]</scope>
    <source>
        <strain evidence="1 2">DSM 22359</strain>
    </source>
</reference>
<dbReference type="NCBIfam" id="TIGR02215">
    <property type="entry name" value="phage_chp_gp8"/>
    <property type="match status" value="1"/>
</dbReference>
<dbReference type="InterPro" id="IPR006450">
    <property type="entry name" value="Phage_HK97_gp6-like"/>
</dbReference>
<gene>
    <name evidence="1" type="ORF">HNR38_002833</name>
</gene>
<sequence>MITLAEAKAHLRVEHEEEDALIQSLVDAAVLNLEHETGRALRVREETLVLDRWLNTVVLPWWPVRSVVDITYVDPMGNSQALSSYALDTRKYPAKLRPAFGEAWPEVIDGHEVIEVQVEVGMDALPEDLKRAALLLVGHLYEHREAVVIGTITSTLPMAVEYLVQPHRIMRVG</sequence>
<dbReference type="EMBL" id="JACHFE010000008">
    <property type="protein sequence ID" value="MBB5322332.1"/>
    <property type="molecule type" value="Genomic_DNA"/>
</dbReference>
<dbReference type="InterPro" id="IPR021146">
    <property type="entry name" value="Phage_gp6-like_head-tail"/>
</dbReference>
<dbReference type="RefSeq" id="WP_183705422.1">
    <property type="nucleotide sequence ID" value="NZ_JACHFE010000008.1"/>
</dbReference>
<accession>A0A840UBE6</accession>
<dbReference type="Proteomes" id="UP000591735">
    <property type="component" value="Unassembled WGS sequence"/>
</dbReference>
<keyword evidence="2" id="KW-1185">Reference proteome</keyword>
<evidence type="ECO:0000313" key="1">
    <source>
        <dbReference type="EMBL" id="MBB5322332.1"/>
    </source>
</evidence>
<dbReference type="Gene3D" id="1.10.3230.30">
    <property type="entry name" value="Phage gp6-like head-tail connector protein"/>
    <property type="match status" value="1"/>
</dbReference>
<dbReference type="NCBIfam" id="TIGR01560">
    <property type="entry name" value="put_DNA_pack"/>
    <property type="match status" value="2"/>
</dbReference>